<gene>
    <name evidence="2" type="ORF">KDM90_00830</name>
</gene>
<accession>A0A941E2M0</accession>
<feature type="signal peptide" evidence="1">
    <location>
        <begin position="1"/>
        <end position="25"/>
    </location>
</feature>
<proteinExistence type="predicted"/>
<feature type="chain" id="PRO_5037923917" evidence="1">
    <location>
        <begin position="26"/>
        <end position="130"/>
    </location>
</feature>
<keyword evidence="1" id="KW-0732">Signal</keyword>
<keyword evidence="3" id="KW-1185">Reference proteome</keyword>
<evidence type="ECO:0000256" key="1">
    <source>
        <dbReference type="SAM" id="SignalP"/>
    </source>
</evidence>
<dbReference type="RefSeq" id="WP_212673722.1">
    <property type="nucleotide sequence ID" value="NZ_JAGSPJ010000001.1"/>
</dbReference>
<dbReference type="EMBL" id="JAGSPJ010000001">
    <property type="protein sequence ID" value="MBR7798553.1"/>
    <property type="molecule type" value="Genomic_DNA"/>
</dbReference>
<dbReference type="Proteomes" id="UP000678545">
    <property type="component" value="Unassembled WGS sequence"/>
</dbReference>
<organism evidence="2 3">
    <name type="scientific">Undibacterium fentianense</name>
    <dbReference type="NCBI Taxonomy" id="2828728"/>
    <lineage>
        <taxon>Bacteria</taxon>
        <taxon>Pseudomonadati</taxon>
        <taxon>Pseudomonadota</taxon>
        <taxon>Betaproteobacteria</taxon>
        <taxon>Burkholderiales</taxon>
        <taxon>Oxalobacteraceae</taxon>
        <taxon>Undibacterium</taxon>
    </lineage>
</organism>
<evidence type="ECO:0000313" key="2">
    <source>
        <dbReference type="EMBL" id="MBR7798553.1"/>
    </source>
</evidence>
<reference evidence="2" key="1">
    <citation type="submission" date="2021-04" db="EMBL/GenBank/DDBJ databases">
        <title>novel species isolated from subtropical streams in China.</title>
        <authorList>
            <person name="Lu H."/>
        </authorList>
    </citation>
    <scope>NUCLEOTIDE SEQUENCE</scope>
    <source>
        <strain evidence="2">FT137W</strain>
    </source>
</reference>
<name>A0A941E2M0_9BURK</name>
<comment type="caution">
    <text evidence="2">The sequence shown here is derived from an EMBL/GenBank/DDBJ whole genome shotgun (WGS) entry which is preliminary data.</text>
</comment>
<protein>
    <submittedName>
        <fullName evidence="2">Uncharacterized protein</fullName>
    </submittedName>
</protein>
<evidence type="ECO:0000313" key="3">
    <source>
        <dbReference type="Proteomes" id="UP000678545"/>
    </source>
</evidence>
<sequence>MHRRFRILTICIALFSILFMQCAVASYVCPGMPEMMAMSMDVDSSDMPNCEGMDKNQPGLCQAHAQDTQSKQSLDKPAFPDVHPFIATALIFALNANDYDRFLAFAKPESIIASRSNAPPITILNCCFRI</sequence>
<dbReference type="AlphaFoldDB" id="A0A941E2M0"/>